<sequence length="179" mass="20875">MLKRYDYISLIFKMSHHISYKVIEGPDGAPIFDITEMSKVLLHDKITGKIDFISVTDHILDVLKPYGFKMLLPPEKDAVVVISSDCTSHSEETENIDPRILKESNGRTLNKEMKNMWTDKSRAMLLHLYKKYKCDFDSNIKKDDVWTKITCDMKCEGYNFSATQCKEKMKYMKKSTLKK</sequence>
<feature type="domain" description="Myb/SANT-like DNA-binding" evidence="1">
    <location>
        <begin position="115"/>
        <end position="175"/>
    </location>
</feature>
<organism evidence="2 3">
    <name type="scientific">Cyphomyrmex costatus</name>
    <dbReference type="NCBI Taxonomy" id="456900"/>
    <lineage>
        <taxon>Eukaryota</taxon>
        <taxon>Metazoa</taxon>
        <taxon>Ecdysozoa</taxon>
        <taxon>Arthropoda</taxon>
        <taxon>Hexapoda</taxon>
        <taxon>Insecta</taxon>
        <taxon>Pterygota</taxon>
        <taxon>Neoptera</taxon>
        <taxon>Endopterygota</taxon>
        <taxon>Hymenoptera</taxon>
        <taxon>Apocrita</taxon>
        <taxon>Aculeata</taxon>
        <taxon>Formicoidea</taxon>
        <taxon>Formicidae</taxon>
        <taxon>Myrmicinae</taxon>
        <taxon>Cyphomyrmex</taxon>
    </lineage>
</organism>
<evidence type="ECO:0000259" key="1">
    <source>
        <dbReference type="Pfam" id="PF13837"/>
    </source>
</evidence>
<evidence type="ECO:0000313" key="2">
    <source>
        <dbReference type="EMBL" id="KYM95326.1"/>
    </source>
</evidence>
<dbReference type="Gene3D" id="1.10.10.60">
    <property type="entry name" value="Homeodomain-like"/>
    <property type="match status" value="1"/>
</dbReference>
<dbReference type="AlphaFoldDB" id="A0A151I950"/>
<evidence type="ECO:0000313" key="3">
    <source>
        <dbReference type="Proteomes" id="UP000078542"/>
    </source>
</evidence>
<dbReference type="InterPro" id="IPR044822">
    <property type="entry name" value="Myb_DNA-bind_4"/>
</dbReference>
<dbReference type="Pfam" id="PF13837">
    <property type="entry name" value="Myb_DNA-bind_4"/>
    <property type="match status" value="1"/>
</dbReference>
<name>A0A151I950_9HYME</name>
<protein>
    <recommendedName>
        <fullName evidence="1">Myb/SANT-like DNA-binding domain-containing protein</fullName>
    </recommendedName>
</protein>
<gene>
    <name evidence="2" type="ORF">ALC62_14030</name>
</gene>
<dbReference type="EMBL" id="KQ978305">
    <property type="protein sequence ID" value="KYM95326.1"/>
    <property type="molecule type" value="Genomic_DNA"/>
</dbReference>
<reference evidence="2 3" key="1">
    <citation type="submission" date="2016-03" db="EMBL/GenBank/DDBJ databases">
        <title>Cyphomyrmex costatus WGS genome.</title>
        <authorList>
            <person name="Nygaard S."/>
            <person name="Hu H."/>
            <person name="Boomsma J."/>
            <person name="Zhang G."/>
        </authorList>
    </citation>
    <scope>NUCLEOTIDE SEQUENCE [LARGE SCALE GENOMIC DNA]</scope>
    <source>
        <strain evidence="2">MS0001</strain>
        <tissue evidence="2">Whole body</tissue>
    </source>
</reference>
<proteinExistence type="predicted"/>
<accession>A0A151I950</accession>
<dbReference type="Proteomes" id="UP000078542">
    <property type="component" value="Unassembled WGS sequence"/>
</dbReference>
<keyword evidence="3" id="KW-1185">Reference proteome</keyword>